<dbReference type="InterPro" id="IPR029069">
    <property type="entry name" value="HotDog_dom_sf"/>
</dbReference>
<organism evidence="2 3">
    <name type="scientific">Apiotrichum porosum</name>
    <dbReference type="NCBI Taxonomy" id="105984"/>
    <lineage>
        <taxon>Eukaryota</taxon>
        <taxon>Fungi</taxon>
        <taxon>Dikarya</taxon>
        <taxon>Basidiomycota</taxon>
        <taxon>Agaricomycotina</taxon>
        <taxon>Tremellomycetes</taxon>
        <taxon>Trichosporonales</taxon>
        <taxon>Trichosporonaceae</taxon>
        <taxon>Apiotrichum</taxon>
    </lineage>
</organism>
<dbReference type="CDD" id="cd03443">
    <property type="entry name" value="PaaI_thioesterase"/>
    <property type="match status" value="1"/>
</dbReference>
<dbReference type="InterPro" id="IPR006683">
    <property type="entry name" value="Thioestr_dom"/>
</dbReference>
<evidence type="ECO:0000259" key="1">
    <source>
        <dbReference type="Pfam" id="PF03061"/>
    </source>
</evidence>
<evidence type="ECO:0000313" key="3">
    <source>
        <dbReference type="Proteomes" id="UP000279236"/>
    </source>
</evidence>
<dbReference type="RefSeq" id="XP_028477018.1">
    <property type="nucleotide sequence ID" value="XM_028623125.1"/>
</dbReference>
<comment type="caution">
    <text evidence="2">The sequence shown here is derived from an EMBL/GenBank/DDBJ whole genome shotgun (WGS) entry which is preliminary data.</text>
</comment>
<dbReference type="GeneID" id="39592324"/>
<dbReference type="Pfam" id="PF03061">
    <property type="entry name" value="4HBT"/>
    <property type="match status" value="1"/>
</dbReference>
<reference evidence="2 3" key="1">
    <citation type="submission" date="2018-11" db="EMBL/GenBank/DDBJ databases">
        <title>Genome sequence of Apiotrichum porosum DSM 27194.</title>
        <authorList>
            <person name="Aliyu H."/>
            <person name="Gorte O."/>
            <person name="Ochsenreither K."/>
        </authorList>
    </citation>
    <scope>NUCLEOTIDE SEQUENCE [LARGE SCALE GENOMIC DNA]</scope>
    <source>
        <strain evidence="2 3">DSM 27194</strain>
    </source>
</reference>
<name>A0A427XV32_9TREE</name>
<protein>
    <recommendedName>
        <fullName evidence="1">Thioesterase domain-containing protein</fullName>
    </recommendedName>
</protein>
<dbReference type="STRING" id="105984.A0A427XV32"/>
<keyword evidence="3" id="KW-1185">Reference proteome</keyword>
<evidence type="ECO:0000313" key="2">
    <source>
        <dbReference type="EMBL" id="RSH82786.1"/>
    </source>
</evidence>
<gene>
    <name evidence="2" type="ORF">EHS24_007781</name>
</gene>
<dbReference type="Proteomes" id="UP000279236">
    <property type="component" value="Unassembled WGS sequence"/>
</dbReference>
<dbReference type="SUPFAM" id="SSF54637">
    <property type="entry name" value="Thioesterase/thiol ester dehydrase-isomerase"/>
    <property type="match status" value="1"/>
</dbReference>
<accession>A0A427XV32</accession>
<dbReference type="EMBL" id="RSCE01000005">
    <property type="protein sequence ID" value="RSH82786.1"/>
    <property type="molecule type" value="Genomic_DNA"/>
</dbReference>
<dbReference type="AlphaFoldDB" id="A0A427XV32"/>
<feature type="domain" description="Thioesterase" evidence="1">
    <location>
        <begin position="26"/>
        <end position="92"/>
    </location>
</feature>
<dbReference type="Gene3D" id="3.10.129.10">
    <property type="entry name" value="Hotdog Thioesterase"/>
    <property type="match status" value="1"/>
</dbReference>
<dbReference type="OrthoDB" id="46529at2759"/>
<proteinExistence type="predicted"/>
<sequence>MAACLKHTRKVWAESLAQRRFDTTALSTLVDTVTWLAMNSVGDPPPWGASCNISCEFVKPAGVEGDSLDGVGEVIQLGRRLVFMRINFYLNDKLVGYGSHTMVGGHDLKVRFTEDGERELTAAEMAAGKRKADEARAKL</sequence>